<feature type="domain" description="ABC transmembrane type-1" evidence="5">
    <location>
        <begin position="216"/>
        <end position="301"/>
    </location>
</feature>
<feature type="transmembrane region" description="Helical" evidence="4">
    <location>
        <begin position="209"/>
        <end position="230"/>
    </location>
</feature>
<keyword evidence="1 4" id="KW-0812">Transmembrane</keyword>
<evidence type="ECO:0000256" key="4">
    <source>
        <dbReference type="SAM" id="Phobius"/>
    </source>
</evidence>
<evidence type="ECO:0000256" key="1">
    <source>
        <dbReference type="ARBA" id="ARBA00022692"/>
    </source>
</evidence>
<dbReference type="STRING" id="1561998.A0A1I7T769"/>
<keyword evidence="2 4" id="KW-1133">Transmembrane helix</keyword>
<dbReference type="GO" id="GO:0005524">
    <property type="term" value="F:ATP binding"/>
    <property type="evidence" value="ECO:0007669"/>
    <property type="project" value="InterPro"/>
</dbReference>
<evidence type="ECO:0000256" key="3">
    <source>
        <dbReference type="ARBA" id="ARBA00023136"/>
    </source>
</evidence>
<proteinExistence type="predicted"/>
<dbReference type="Gene3D" id="1.20.1560.10">
    <property type="entry name" value="ABC transporter type 1, transmembrane domain"/>
    <property type="match status" value="1"/>
</dbReference>
<accession>A0A1I7T769</accession>
<dbReference type="WBParaSite" id="Csp11.Scaffold526.g3078.t1">
    <property type="protein sequence ID" value="Csp11.Scaffold526.g3078.t1"/>
    <property type="gene ID" value="Csp11.Scaffold526.g3078"/>
</dbReference>
<keyword evidence="6" id="KW-1185">Reference proteome</keyword>
<evidence type="ECO:0000313" key="7">
    <source>
        <dbReference type="WBParaSite" id="Csp11.Scaffold526.g3078.t1"/>
    </source>
</evidence>
<dbReference type="InterPro" id="IPR011527">
    <property type="entry name" value="ABC1_TM_dom"/>
</dbReference>
<dbReference type="AlphaFoldDB" id="A0A1I7T769"/>
<evidence type="ECO:0000256" key="2">
    <source>
        <dbReference type="ARBA" id="ARBA00022989"/>
    </source>
</evidence>
<evidence type="ECO:0000259" key="5">
    <source>
        <dbReference type="PROSITE" id="PS50929"/>
    </source>
</evidence>
<dbReference type="PROSITE" id="PS50929">
    <property type="entry name" value="ABC_TM1F"/>
    <property type="match status" value="1"/>
</dbReference>
<protein>
    <submittedName>
        <fullName evidence="7">ABC transmembrane type-1 domain-containing protein</fullName>
    </submittedName>
</protein>
<dbReference type="SUPFAM" id="SSF90123">
    <property type="entry name" value="ABC transporter transmembrane region"/>
    <property type="match status" value="1"/>
</dbReference>
<reference evidence="7" key="1">
    <citation type="submission" date="2016-11" db="UniProtKB">
        <authorList>
            <consortium name="WormBaseParasite"/>
        </authorList>
    </citation>
    <scope>IDENTIFICATION</scope>
</reference>
<keyword evidence="3 4" id="KW-0472">Membrane</keyword>
<evidence type="ECO:0000313" key="6">
    <source>
        <dbReference type="Proteomes" id="UP000095282"/>
    </source>
</evidence>
<sequence length="313" mass="35832">MRRWINSSLYLYIIFDVALTNLSFGYYAPGWKFDSDLFFKTVTFSQQYHFTTSPYEFQILMFIRQVFSAIAVLLIILGKKETTKHLFLVVMFNAVFTYSFSLVKFLAFSENSEQLYYPGVWFSVVWAILSGFIQSAIWYFVLSSHPFDYHQLMNNSSNNDEVTNAETVHDNTADFISTDNVENGQSTDEAQRQSLTKVLARLFSYCGHLWPWFVSGFVFLNVYALARVFIPSYVAQVIADVVNQRGLNALFHSILVLGALTATSSFFGGLRGGCFDYATALVTLRIRLDLFTSLINQDIFFSTLPKLEKQCLV</sequence>
<feature type="transmembrane region" description="Helical" evidence="4">
    <location>
        <begin position="250"/>
        <end position="270"/>
    </location>
</feature>
<feature type="transmembrane region" description="Helical" evidence="4">
    <location>
        <begin position="57"/>
        <end position="77"/>
    </location>
</feature>
<organism evidence="6 7">
    <name type="scientific">Caenorhabditis tropicalis</name>
    <dbReference type="NCBI Taxonomy" id="1561998"/>
    <lineage>
        <taxon>Eukaryota</taxon>
        <taxon>Metazoa</taxon>
        <taxon>Ecdysozoa</taxon>
        <taxon>Nematoda</taxon>
        <taxon>Chromadorea</taxon>
        <taxon>Rhabditida</taxon>
        <taxon>Rhabditina</taxon>
        <taxon>Rhabditomorpha</taxon>
        <taxon>Rhabditoidea</taxon>
        <taxon>Rhabditidae</taxon>
        <taxon>Peloderinae</taxon>
        <taxon>Caenorhabditis</taxon>
    </lineage>
</organism>
<dbReference type="InterPro" id="IPR036640">
    <property type="entry name" value="ABC1_TM_sf"/>
</dbReference>
<dbReference type="Proteomes" id="UP000095282">
    <property type="component" value="Unplaced"/>
</dbReference>
<dbReference type="GO" id="GO:0140359">
    <property type="term" value="F:ABC-type transporter activity"/>
    <property type="evidence" value="ECO:0007669"/>
    <property type="project" value="InterPro"/>
</dbReference>
<feature type="transmembrane region" description="Helical" evidence="4">
    <location>
        <begin position="86"/>
        <end position="108"/>
    </location>
</feature>
<name>A0A1I7T769_9PELO</name>
<feature type="transmembrane region" description="Helical" evidence="4">
    <location>
        <begin position="9"/>
        <end position="28"/>
    </location>
</feature>
<dbReference type="eggNOG" id="KOG0058">
    <property type="taxonomic scope" value="Eukaryota"/>
</dbReference>
<feature type="transmembrane region" description="Helical" evidence="4">
    <location>
        <begin position="120"/>
        <end position="142"/>
    </location>
</feature>
<dbReference type="GO" id="GO:0016020">
    <property type="term" value="C:membrane"/>
    <property type="evidence" value="ECO:0007669"/>
    <property type="project" value="InterPro"/>
</dbReference>